<keyword evidence="1" id="KW-0812">Transmembrane</keyword>
<dbReference type="Gramene" id="C.cajan_06350.t">
    <property type="protein sequence ID" value="C.cajan_06350.t.cds1"/>
    <property type="gene ID" value="C.cajan_06350"/>
</dbReference>
<dbReference type="OrthoDB" id="1898956at2759"/>
<dbReference type="Proteomes" id="UP000075243">
    <property type="component" value="Chromosome 2"/>
</dbReference>
<dbReference type="OMA" id="WAYPPTR"/>
<evidence type="ECO:0000313" key="3">
    <source>
        <dbReference type="Proteomes" id="UP000075243"/>
    </source>
</evidence>
<evidence type="ECO:0000313" key="2">
    <source>
        <dbReference type="EMBL" id="KYP73870.1"/>
    </source>
</evidence>
<sequence>MVVWSWPPTARQVAVSGGVFVAGASLFAVGAYFSFLNVAPQQERVKARREVLRNYIKKRFED</sequence>
<accession>A0A151U3K0</accession>
<organism evidence="2 3">
    <name type="scientific">Cajanus cajan</name>
    <name type="common">Pigeon pea</name>
    <name type="synonym">Cajanus indicus</name>
    <dbReference type="NCBI Taxonomy" id="3821"/>
    <lineage>
        <taxon>Eukaryota</taxon>
        <taxon>Viridiplantae</taxon>
        <taxon>Streptophyta</taxon>
        <taxon>Embryophyta</taxon>
        <taxon>Tracheophyta</taxon>
        <taxon>Spermatophyta</taxon>
        <taxon>Magnoliopsida</taxon>
        <taxon>eudicotyledons</taxon>
        <taxon>Gunneridae</taxon>
        <taxon>Pentapetalae</taxon>
        <taxon>rosids</taxon>
        <taxon>fabids</taxon>
        <taxon>Fabales</taxon>
        <taxon>Fabaceae</taxon>
        <taxon>Papilionoideae</taxon>
        <taxon>50 kb inversion clade</taxon>
        <taxon>NPAAA clade</taxon>
        <taxon>indigoferoid/millettioid clade</taxon>
        <taxon>Phaseoleae</taxon>
        <taxon>Cajanus</taxon>
    </lineage>
</organism>
<gene>
    <name evidence="2" type="ORF">KK1_006528</name>
</gene>
<name>A0A151U3K0_CAJCA</name>
<keyword evidence="3" id="KW-1185">Reference proteome</keyword>
<dbReference type="EMBL" id="CM003604">
    <property type="protein sequence ID" value="KYP73870.1"/>
    <property type="molecule type" value="Genomic_DNA"/>
</dbReference>
<dbReference type="AlphaFoldDB" id="A0A151U3K0"/>
<proteinExistence type="predicted"/>
<evidence type="ECO:0008006" key="4">
    <source>
        <dbReference type="Google" id="ProtNLM"/>
    </source>
</evidence>
<keyword evidence="1" id="KW-1133">Transmembrane helix</keyword>
<protein>
    <recommendedName>
        <fullName evidence="4">Transmembrane protein</fullName>
    </recommendedName>
</protein>
<evidence type="ECO:0000256" key="1">
    <source>
        <dbReference type="SAM" id="Phobius"/>
    </source>
</evidence>
<feature type="transmembrane region" description="Helical" evidence="1">
    <location>
        <begin position="20"/>
        <end position="39"/>
    </location>
</feature>
<reference evidence="2 3" key="1">
    <citation type="journal article" date="2012" name="Nat. Biotechnol.">
        <title>Draft genome sequence of pigeonpea (Cajanus cajan), an orphan legume crop of resource-poor farmers.</title>
        <authorList>
            <person name="Varshney R.K."/>
            <person name="Chen W."/>
            <person name="Li Y."/>
            <person name="Bharti A.K."/>
            <person name="Saxena R.K."/>
            <person name="Schlueter J.A."/>
            <person name="Donoghue M.T."/>
            <person name="Azam S."/>
            <person name="Fan G."/>
            <person name="Whaley A.M."/>
            <person name="Farmer A.D."/>
            <person name="Sheridan J."/>
            <person name="Iwata A."/>
            <person name="Tuteja R."/>
            <person name="Penmetsa R.V."/>
            <person name="Wu W."/>
            <person name="Upadhyaya H.D."/>
            <person name="Yang S.P."/>
            <person name="Shah T."/>
            <person name="Saxena K.B."/>
            <person name="Michael T."/>
            <person name="McCombie W.R."/>
            <person name="Yang B."/>
            <person name="Zhang G."/>
            <person name="Yang H."/>
            <person name="Wang J."/>
            <person name="Spillane C."/>
            <person name="Cook D.R."/>
            <person name="May G.D."/>
            <person name="Xu X."/>
            <person name="Jackson S.A."/>
        </authorList>
    </citation>
    <scope>NUCLEOTIDE SEQUENCE [LARGE SCALE GENOMIC DNA]</scope>
    <source>
        <strain evidence="3">cv. Asha</strain>
    </source>
</reference>
<keyword evidence="1" id="KW-0472">Membrane</keyword>